<comment type="caution">
    <text evidence="1">The sequence shown here is derived from an EMBL/GenBank/DDBJ whole genome shotgun (WGS) entry which is preliminary data.</text>
</comment>
<gene>
    <name evidence="1" type="ORF">DFH07DRAFT_957321</name>
</gene>
<dbReference type="Gene3D" id="1.10.418.10">
    <property type="entry name" value="Calponin-like domain"/>
    <property type="match status" value="1"/>
</dbReference>
<reference evidence="1" key="1">
    <citation type="submission" date="2023-03" db="EMBL/GenBank/DDBJ databases">
        <title>Massive genome expansion in bonnet fungi (Mycena s.s.) driven by repeated elements and novel gene families across ecological guilds.</title>
        <authorList>
            <consortium name="Lawrence Berkeley National Laboratory"/>
            <person name="Harder C.B."/>
            <person name="Miyauchi S."/>
            <person name="Viragh M."/>
            <person name="Kuo A."/>
            <person name="Thoen E."/>
            <person name="Andreopoulos B."/>
            <person name="Lu D."/>
            <person name="Skrede I."/>
            <person name="Drula E."/>
            <person name="Henrissat B."/>
            <person name="Morin E."/>
            <person name="Kohler A."/>
            <person name="Barry K."/>
            <person name="LaButti K."/>
            <person name="Morin E."/>
            <person name="Salamov A."/>
            <person name="Lipzen A."/>
            <person name="Mereny Z."/>
            <person name="Hegedus B."/>
            <person name="Baldrian P."/>
            <person name="Stursova M."/>
            <person name="Weitz H."/>
            <person name="Taylor A."/>
            <person name="Grigoriev I.V."/>
            <person name="Nagy L.G."/>
            <person name="Martin F."/>
            <person name="Kauserud H."/>
        </authorList>
    </citation>
    <scope>NUCLEOTIDE SEQUENCE</scope>
    <source>
        <strain evidence="1">CBHHK188m</strain>
    </source>
</reference>
<dbReference type="EMBL" id="JARJLG010000046">
    <property type="protein sequence ID" value="KAJ7761257.1"/>
    <property type="molecule type" value="Genomic_DNA"/>
</dbReference>
<organism evidence="1 2">
    <name type="scientific">Mycena maculata</name>
    <dbReference type="NCBI Taxonomy" id="230809"/>
    <lineage>
        <taxon>Eukaryota</taxon>
        <taxon>Fungi</taxon>
        <taxon>Dikarya</taxon>
        <taxon>Basidiomycota</taxon>
        <taxon>Agaricomycotina</taxon>
        <taxon>Agaricomycetes</taxon>
        <taxon>Agaricomycetidae</taxon>
        <taxon>Agaricales</taxon>
        <taxon>Marasmiineae</taxon>
        <taxon>Mycenaceae</taxon>
        <taxon>Mycena</taxon>
    </lineage>
</organism>
<keyword evidence="2" id="KW-1185">Reference proteome</keyword>
<accession>A0AAD7NI04</accession>
<protein>
    <submittedName>
        <fullName evidence="1">Uncharacterized protein</fullName>
    </submittedName>
</protein>
<dbReference type="AlphaFoldDB" id="A0AAD7NI04"/>
<evidence type="ECO:0000313" key="2">
    <source>
        <dbReference type="Proteomes" id="UP001215280"/>
    </source>
</evidence>
<proteinExistence type="predicted"/>
<dbReference type="Proteomes" id="UP001215280">
    <property type="component" value="Unassembled WGS sequence"/>
</dbReference>
<dbReference type="SUPFAM" id="SSF47576">
    <property type="entry name" value="Calponin-homology domain, CH-domain"/>
    <property type="match status" value="1"/>
</dbReference>
<sequence length="109" mass="12065">MVEPECSVDALAGLRALLRHKADNDNPQVQGGLAGVSHTELPQWVNEPLRINYTEVEQCGAGGTYRIQVLDSIYAISQWHASRWAQSKTANCKIMLNAFKVKKLDKTIG</sequence>
<name>A0AAD7NI04_9AGAR</name>
<dbReference type="InterPro" id="IPR036872">
    <property type="entry name" value="CH_dom_sf"/>
</dbReference>
<evidence type="ECO:0000313" key="1">
    <source>
        <dbReference type="EMBL" id="KAJ7761257.1"/>
    </source>
</evidence>